<evidence type="ECO:0000313" key="4">
    <source>
        <dbReference type="Proteomes" id="UP001595615"/>
    </source>
</evidence>
<dbReference type="Pfam" id="PF09832">
    <property type="entry name" value="DUF2059"/>
    <property type="match status" value="1"/>
</dbReference>
<organism evidence="3 4">
    <name type="scientific">Sphingoaurantiacus capsulatus</name>
    <dbReference type="NCBI Taxonomy" id="1771310"/>
    <lineage>
        <taxon>Bacteria</taxon>
        <taxon>Pseudomonadati</taxon>
        <taxon>Pseudomonadota</taxon>
        <taxon>Alphaproteobacteria</taxon>
        <taxon>Sphingomonadales</taxon>
        <taxon>Sphingosinicellaceae</taxon>
        <taxon>Sphingoaurantiacus</taxon>
    </lineage>
</organism>
<evidence type="ECO:0000313" key="3">
    <source>
        <dbReference type="EMBL" id="MFC3714359.1"/>
    </source>
</evidence>
<dbReference type="EMBL" id="JBHRXV010000014">
    <property type="protein sequence ID" value="MFC3714359.1"/>
    <property type="molecule type" value="Genomic_DNA"/>
</dbReference>
<reference evidence="4" key="1">
    <citation type="journal article" date="2019" name="Int. J. Syst. Evol. Microbiol.">
        <title>The Global Catalogue of Microorganisms (GCM) 10K type strain sequencing project: providing services to taxonomists for standard genome sequencing and annotation.</title>
        <authorList>
            <consortium name="The Broad Institute Genomics Platform"/>
            <consortium name="The Broad Institute Genome Sequencing Center for Infectious Disease"/>
            <person name="Wu L."/>
            <person name="Ma J."/>
        </authorList>
    </citation>
    <scope>NUCLEOTIDE SEQUENCE [LARGE SCALE GENOMIC DNA]</scope>
    <source>
        <strain evidence="4">KCTC 42644</strain>
    </source>
</reference>
<name>A0ABV7XI06_9SPHN</name>
<evidence type="ECO:0000256" key="1">
    <source>
        <dbReference type="SAM" id="SignalP"/>
    </source>
</evidence>
<protein>
    <submittedName>
        <fullName evidence="3">DUF2059 domain-containing protein</fullName>
    </submittedName>
</protein>
<feature type="signal peptide" evidence="1">
    <location>
        <begin position="1"/>
        <end position="23"/>
    </location>
</feature>
<evidence type="ECO:0000259" key="2">
    <source>
        <dbReference type="Pfam" id="PF09832"/>
    </source>
</evidence>
<dbReference type="InterPro" id="IPR018637">
    <property type="entry name" value="DUF2059"/>
</dbReference>
<keyword evidence="1" id="KW-0732">Signal</keyword>
<proteinExistence type="predicted"/>
<gene>
    <name evidence="3" type="ORF">ACFOMD_17460</name>
</gene>
<dbReference type="RefSeq" id="WP_380863808.1">
    <property type="nucleotide sequence ID" value="NZ_JBHRXV010000014.1"/>
</dbReference>
<comment type="caution">
    <text evidence="3">The sequence shown here is derived from an EMBL/GenBank/DDBJ whole genome shotgun (WGS) entry which is preliminary data.</text>
</comment>
<feature type="chain" id="PRO_5046005794" evidence="1">
    <location>
        <begin position="24"/>
        <end position="186"/>
    </location>
</feature>
<dbReference type="Proteomes" id="UP001595615">
    <property type="component" value="Unassembled WGS sequence"/>
</dbReference>
<feature type="domain" description="DUF2059" evidence="2">
    <location>
        <begin position="111"/>
        <end position="165"/>
    </location>
</feature>
<keyword evidence="4" id="KW-1185">Reference proteome</keyword>
<accession>A0ABV7XI06</accession>
<sequence>MRIAGLHRAIVATLLLVAAPAIAAPSAEALAAARELVALSDTRSQLQQGMQQTFADMRSGKALGAYIDQNPQMRLQRSRNPAAWDAALARLGGKQATQLEILMTELVPLIEERSVETYAKHFSVDELRQLIAFHRSPLGKLVLEKVPAVMADSMALMQTEMPRRMKSMMEALAPEIERELKPLLAK</sequence>